<name>A0AAT9J9E6_9VIRU</name>
<sequence>MRKIRELQESVMCDNCGKRKDRHTMDQAKNCVLARSHKA</sequence>
<reference evidence="1" key="1">
    <citation type="journal article" date="2024" name="Environ. Microbiol. Rep.">
        <title>Hiding in plain sight: The discovery of complete genomes of 11 hypothetical spindle-shaped viruses that putatively infect mesophilic ammonia-oxidizing archaea.</title>
        <authorList>
            <person name="Ni Y."/>
            <person name="Xu T."/>
            <person name="Yan S."/>
            <person name="Chen L."/>
            <person name="Wang Y."/>
        </authorList>
    </citation>
    <scope>NUCLEOTIDE SEQUENCE</scope>
    <source>
        <strain evidence="1">NTM1</strain>
    </source>
</reference>
<dbReference type="EMBL" id="BK067788">
    <property type="protein sequence ID" value="DBA51964.1"/>
    <property type="molecule type" value="Genomic_DNA"/>
</dbReference>
<evidence type="ECO:0000313" key="1">
    <source>
        <dbReference type="EMBL" id="DBA51964.1"/>
    </source>
</evidence>
<organism evidence="1">
    <name type="scientific">Nitrosopumilaceae spindle-shaped virus</name>
    <dbReference type="NCBI Taxonomy" id="3065433"/>
    <lineage>
        <taxon>Viruses</taxon>
    </lineage>
</organism>
<proteinExistence type="predicted"/>
<accession>A0AAT9J9E6</accession>
<reference evidence="1" key="2">
    <citation type="submission" date="2024-03" db="EMBL/GenBank/DDBJ databases">
        <authorList>
            <person name="Ni Y."/>
            <person name="Xu T."/>
            <person name="Yan S."/>
            <person name="Chen L."/>
            <person name="Wang Y."/>
        </authorList>
    </citation>
    <scope>NUCLEOTIDE SEQUENCE</scope>
    <source>
        <strain evidence="1">NTM1</strain>
    </source>
</reference>
<protein>
    <submittedName>
        <fullName evidence="1">ORF6</fullName>
    </submittedName>
</protein>